<comment type="caution">
    <text evidence="2">The sequence shown here is derived from an EMBL/GenBank/DDBJ whole genome shotgun (WGS) entry which is preliminary data.</text>
</comment>
<dbReference type="AlphaFoldDB" id="A0A166LL01"/>
<gene>
    <name evidence="2" type="ORF">CI238_12854</name>
</gene>
<evidence type="ECO:0000313" key="3">
    <source>
        <dbReference type="Proteomes" id="UP000076584"/>
    </source>
</evidence>
<feature type="region of interest" description="Disordered" evidence="1">
    <location>
        <begin position="126"/>
        <end position="146"/>
    </location>
</feature>
<protein>
    <submittedName>
        <fullName evidence="2">Sequence orphan</fullName>
    </submittedName>
</protein>
<proteinExistence type="predicted"/>
<evidence type="ECO:0000256" key="1">
    <source>
        <dbReference type="SAM" id="MobiDB-lite"/>
    </source>
</evidence>
<sequence length="515" mass="56630">LSHLPLTTSPPSRRAARSCTWSLYMTYRHIATQPMDVPELLEALATQATTGGFKPINGPKRPLTPSSSVTISSPFKRLAVEIAPNLATAPEHDIRYRALPERPPTFDAKAEAAEQCLLPDLVQTPPSTSDAEIEMPETSPSTPLPPGEHIAVIQHQGTDSWMSEFVNLDKVGGECFIPFEGMPAGYHNDATQTLSNADAVMAKPFPDLDVEHLGQVTQEEEVTVKASGPDDYCLEDSDEEEMAQLLAVVDGSPAHIPPSNMAWNMDQDSRAAESFDSKLQFSTPYVNHCETSKDAFSEPDLLDEDVDWDVVTACAKEATSSTREHYLVEAARMHTTNALSVPNPIVRPPFPPKMRDRSVVVGLSSATMMRTCFRIGELLNAHAKCTREKQDVALELFARVNYSNRETSAKVQHFQLRDLFTDKQPFLSGAFRGWKLNGPVDHHSSAFLGPNGKNKLCRCVCKLSEDKKAAIGRSATILSIRQTTWDEVQWGLRLVSRDAASGNNGHDEGMIFSAT</sequence>
<feature type="non-terminal residue" evidence="2">
    <location>
        <position position="1"/>
    </location>
</feature>
<reference evidence="2 3" key="1">
    <citation type="submission" date="2015-06" db="EMBL/GenBank/DDBJ databases">
        <title>Survival trade-offs in plant roots during colonization by closely related pathogenic and mutualistic fungi.</title>
        <authorList>
            <person name="Hacquard S."/>
            <person name="Kracher B."/>
            <person name="Hiruma K."/>
            <person name="Weinman A."/>
            <person name="Muench P."/>
            <person name="Garrido Oter R."/>
            <person name="Ver Loren van Themaat E."/>
            <person name="Dallerey J.-F."/>
            <person name="Damm U."/>
            <person name="Henrissat B."/>
            <person name="Lespinet O."/>
            <person name="Thon M."/>
            <person name="Kemen E."/>
            <person name="McHardy A.C."/>
            <person name="Schulze-Lefert P."/>
            <person name="O'Connell R.J."/>
        </authorList>
    </citation>
    <scope>NUCLEOTIDE SEQUENCE [LARGE SCALE GENOMIC DNA]</scope>
    <source>
        <strain evidence="2 3">MAFF 238704</strain>
    </source>
</reference>
<organism evidence="2 3">
    <name type="scientific">Colletotrichum incanum</name>
    <name type="common">Soybean anthracnose fungus</name>
    <dbReference type="NCBI Taxonomy" id="1573173"/>
    <lineage>
        <taxon>Eukaryota</taxon>
        <taxon>Fungi</taxon>
        <taxon>Dikarya</taxon>
        <taxon>Ascomycota</taxon>
        <taxon>Pezizomycotina</taxon>
        <taxon>Sordariomycetes</taxon>
        <taxon>Hypocreomycetidae</taxon>
        <taxon>Glomerellales</taxon>
        <taxon>Glomerellaceae</taxon>
        <taxon>Colletotrichum</taxon>
        <taxon>Colletotrichum spaethianum species complex</taxon>
    </lineage>
</organism>
<dbReference type="EMBL" id="LFIW01002748">
    <property type="protein sequence ID" value="KZL63657.1"/>
    <property type="molecule type" value="Genomic_DNA"/>
</dbReference>
<accession>A0A166LL01</accession>
<keyword evidence="3" id="KW-1185">Reference proteome</keyword>
<evidence type="ECO:0000313" key="2">
    <source>
        <dbReference type="EMBL" id="KZL63657.1"/>
    </source>
</evidence>
<name>A0A166LL01_COLIC</name>
<dbReference type="Proteomes" id="UP000076584">
    <property type="component" value="Unassembled WGS sequence"/>
</dbReference>